<dbReference type="GO" id="GO:0022904">
    <property type="term" value="P:respiratory electron transport chain"/>
    <property type="evidence" value="ECO:0007669"/>
    <property type="project" value="InterPro"/>
</dbReference>
<dbReference type="InterPro" id="IPR005797">
    <property type="entry name" value="Cyt_b/b6_N"/>
</dbReference>
<evidence type="ECO:0000256" key="5">
    <source>
        <dbReference type="SAM" id="Phobius"/>
    </source>
</evidence>
<dbReference type="GO" id="GO:0046872">
    <property type="term" value="F:metal ion binding"/>
    <property type="evidence" value="ECO:0007669"/>
    <property type="project" value="UniProtKB-KW"/>
</dbReference>
<dbReference type="PANTHER" id="PTHR19271">
    <property type="entry name" value="CYTOCHROME B"/>
    <property type="match status" value="1"/>
</dbReference>
<evidence type="ECO:0000256" key="1">
    <source>
        <dbReference type="ARBA" id="ARBA00022617"/>
    </source>
</evidence>
<feature type="transmembrane region" description="Helical" evidence="5">
    <location>
        <begin position="34"/>
        <end position="58"/>
    </location>
</feature>
<feature type="transmembrane region" description="Helical" evidence="5">
    <location>
        <begin position="85"/>
        <end position="106"/>
    </location>
</feature>
<feature type="domain" description="Cytochrome c" evidence="7">
    <location>
        <begin position="397"/>
        <end position="513"/>
    </location>
</feature>
<keyword evidence="9" id="KW-1185">Reference proteome</keyword>
<dbReference type="InterPro" id="IPR016174">
    <property type="entry name" value="Di-haem_cyt_TM"/>
</dbReference>
<dbReference type="GO" id="GO:0020037">
    <property type="term" value="F:heme binding"/>
    <property type="evidence" value="ECO:0007669"/>
    <property type="project" value="InterPro"/>
</dbReference>
<dbReference type="SUPFAM" id="SSF81342">
    <property type="entry name" value="Transmembrane di-heme cytochromes"/>
    <property type="match status" value="1"/>
</dbReference>
<dbReference type="Gene3D" id="1.10.760.10">
    <property type="entry name" value="Cytochrome c-like domain"/>
    <property type="match status" value="2"/>
</dbReference>
<dbReference type="InterPro" id="IPR036150">
    <property type="entry name" value="Cyt_b/b6_C_sf"/>
</dbReference>
<keyword evidence="5" id="KW-0812">Transmembrane</keyword>
<dbReference type="GO" id="GO:0016020">
    <property type="term" value="C:membrane"/>
    <property type="evidence" value="ECO:0007669"/>
    <property type="project" value="InterPro"/>
</dbReference>
<evidence type="ECO:0000259" key="7">
    <source>
        <dbReference type="PROSITE" id="PS51007"/>
    </source>
</evidence>
<feature type="transmembrane region" description="Helical" evidence="5">
    <location>
        <begin position="302"/>
        <end position="323"/>
    </location>
</feature>
<evidence type="ECO:0000256" key="4">
    <source>
        <dbReference type="PROSITE-ProRule" id="PRU00433"/>
    </source>
</evidence>
<reference evidence="8 9" key="1">
    <citation type="submission" date="2019-02" db="EMBL/GenBank/DDBJ databases">
        <title>Deep-cultivation of Planctomycetes and their phenomic and genomic characterization uncovers novel biology.</title>
        <authorList>
            <person name="Wiegand S."/>
            <person name="Jogler M."/>
            <person name="Boedeker C."/>
            <person name="Pinto D."/>
            <person name="Vollmers J."/>
            <person name="Rivas-Marin E."/>
            <person name="Kohn T."/>
            <person name="Peeters S.H."/>
            <person name="Heuer A."/>
            <person name="Rast P."/>
            <person name="Oberbeckmann S."/>
            <person name="Bunk B."/>
            <person name="Jeske O."/>
            <person name="Meyerdierks A."/>
            <person name="Storesund J.E."/>
            <person name="Kallscheuer N."/>
            <person name="Luecker S."/>
            <person name="Lage O.M."/>
            <person name="Pohl T."/>
            <person name="Merkel B.J."/>
            <person name="Hornburger P."/>
            <person name="Mueller R.-W."/>
            <person name="Bruemmer F."/>
            <person name="Labrenz M."/>
            <person name="Spormann A.M."/>
            <person name="Op Den Camp H."/>
            <person name="Overmann J."/>
            <person name="Amann R."/>
            <person name="Jetten M.S.M."/>
            <person name="Mascher T."/>
            <person name="Medema M.H."/>
            <person name="Devos D.P."/>
            <person name="Kaster A.-K."/>
            <person name="Ovreas L."/>
            <person name="Rohde M."/>
            <person name="Galperin M.Y."/>
            <person name="Jogler C."/>
        </authorList>
    </citation>
    <scope>NUCLEOTIDE SEQUENCE [LARGE SCALE GENOMIC DNA]</scope>
    <source>
        <strain evidence="8 9">KOR42</strain>
    </source>
</reference>
<feature type="transmembrane region" description="Helical" evidence="5">
    <location>
        <begin position="118"/>
        <end position="138"/>
    </location>
</feature>
<dbReference type="SUPFAM" id="SSF46626">
    <property type="entry name" value="Cytochrome c"/>
    <property type="match status" value="2"/>
</dbReference>
<dbReference type="RefSeq" id="WP_146510169.1">
    <property type="nucleotide sequence ID" value="NZ_SIHI01000002.1"/>
</dbReference>
<feature type="domain" description="Cytochrome b/b6 N-terminal region profile" evidence="6">
    <location>
        <begin position="4"/>
        <end position="215"/>
    </location>
</feature>
<gene>
    <name evidence="8" type="primary">qcrB_2</name>
    <name evidence="8" type="ORF">KOR42_26490</name>
</gene>
<keyword evidence="3 4" id="KW-0408">Iron</keyword>
<dbReference type="Proteomes" id="UP000317243">
    <property type="component" value="Unassembled WGS sequence"/>
</dbReference>
<dbReference type="PROSITE" id="PS51007">
    <property type="entry name" value="CYTC"/>
    <property type="match status" value="2"/>
</dbReference>
<dbReference type="EMBL" id="SIHI01000002">
    <property type="protein sequence ID" value="TWT55838.1"/>
    <property type="molecule type" value="Genomic_DNA"/>
</dbReference>
<dbReference type="OrthoDB" id="9804503at2"/>
<feature type="domain" description="Cytochrome c" evidence="7">
    <location>
        <begin position="524"/>
        <end position="633"/>
    </location>
</feature>
<dbReference type="AlphaFoldDB" id="A0A5C5WZ03"/>
<feature type="transmembrane region" description="Helical" evidence="5">
    <location>
        <begin position="329"/>
        <end position="348"/>
    </location>
</feature>
<feature type="transmembrane region" description="Helical" evidence="5">
    <location>
        <begin position="183"/>
        <end position="206"/>
    </location>
</feature>
<evidence type="ECO:0000313" key="8">
    <source>
        <dbReference type="EMBL" id="TWT55838.1"/>
    </source>
</evidence>
<evidence type="ECO:0000256" key="3">
    <source>
        <dbReference type="ARBA" id="ARBA00023004"/>
    </source>
</evidence>
<dbReference type="PANTHER" id="PTHR19271:SF16">
    <property type="entry name" value="CYTOCHROME B"/>
    <property type="match status" value="1"/>
</dbReference>
<accession>A0A5C5WZ03</accession>
<proteinExistence type="predicted"/>
<evidence type="ECO:0000313" key="9">
    <source>
        <dbReference type="Proteomes" id="UP000317243"/>
    </source>
</evidence>
<keyword evidence="5" id="KW-1133">Transmembrane helix</keyword>
<comment type="caution">
    <text evidence="8">The sequence shown here is derived from an EMBL/GenBank/DDBJ whole genome shotgun (WGS) entry which is preliminary data.</text>
</comment>
<dbReference type="InterPro" id="IPR036909">
    <property type="entry name" value="Cyt_c-like_dom_sf"/>
</dbReference>
<evidence type="ECO:0000259" key="6">
    <source>
        <dbReference type="PROSITE" id="PS51002"/>
    </source>
</evidence>
<dbReference type="Pfam" id="PF13631">
    <property type="entry name" value="Cytochrom_B_N_2"/>
    <property type="match status" value="1"/>
</dbReference>
<keyword evidence="2 4" id="KW-0479">Metal-binding</keyword>
<name>A0A5C5WZ03_9PLAN</name>
<dbReference type="GO" id="GO:0016491">
    <property type="term" value="F:oxidoreductase activity"/>
    <property type="evidence" value="ECO:0007669"/>
    <property type="project" value="InterPro"/>
</dbReference>
<organism evidence="8 9">
    <name type="scientific">Thalassoglobus neptunius</name>
    <dbReference type="NCBI Taxonomy" id="1938619"/>
    <lineage>
        <taxon>Bacteria</taxon>
        <taxon>Pseudomonadati</taxon>
        <taxon>Planctomycetota</taxon>
        <taxon>Planctomycetia</taxon>
        <taxon>Planctomycetales</taxon>
        <taxon>Planctomycetaceae</taxon>
        <taxon>Thalassoglobus</taxon>
    </lineage>
</organism>
<keyword evidence="5" id="KW-0472">Membrane</keyword>
<sequence>MKRLLDWLDHRTGYRDLMHEALNEPIPGGAKWRYVWGSTLTFTFFVQVITGFCLWMAYSPSATTAWESVYFIQHQMVFGWVVRGIHHFAAQAMMILLILHLMQVVIDGAYRAPREVNFWLGLVLMQIVMFLGLTGYLLPWDQKGYYATRVATEIMGSAPFVGPWIQQLVQGGPSYGNHTLTRFFALHAGVLPALLVMFLGLHIYVFRRHALHAIKNEGEEDGVFWPDQILKDGVACLAVLAAIMGATLYWHGAELTAPANPAEAYSAARPEWYYLFLFKFLQFEFVSQWGEATHLGEALGAIVIPGVLFTILALMPITAYFKWGHRFNVAYLWSVLGIAGVLTGMAYYEDWYADTPEGRDFRQAVEEAHRDGARTVALAESKTGIPPSGAALLLANDPLTQGPKIFEQYCLSCHQTESRFDDFSEAPQAPGLADPHIRDQIDFGSRDWIRSVLTDFGGHFAALANIEGNRGEAAEAILEGSMKDWSDSNAETLTAPENADDYEALVEFLYTQSQRPDALSPESEVVLRGMEIFTTGELTNGSVDACVDCHSMHPVVVDPTGLSDRWILADEALSEDLQPVLTGYGGTEWVLQMVADPQAHYAGEYGNNAMPGFADQMTHQELEMVSKWLAEDFYVVPAGEETESH</sequence>
<keyword evidence="1 4" id="KW-0349">Heme</keyword>
<dbReference type="SUPFAM" id="SSF81648">
    <property type="entry name" value="a domain/subunit of cytochrome bc1 complex (Ubiquinol-cytochrome c reductase)"/>
    <property type="match status" value="1"/>
</dbReference>
<dbReference type="PROSITE" id="PS51002">
    <property type="entry name" value="CYTB_NTER"/>
    <property type="match status" value="1"/>
</dbReference>
<dbReference type="GO" id="GO:0009055">
    <property type="term" value="F:electron transfer activity"/>
    <property type="evidence" value="ECO:0007669"/>
    <property type="project" value="InterPro"/>
</dbReference>
<protein>
    <submittedName>
        <fullName evidence="8">Menaquinol-cytochrome c reductase cytochrome b subunit</fullName>
    </submittedName>
</protein>
<feature type="transmembrane region" description="Helical" evidence="5">
    <location>
        <begin position="234"/>
        <end position="252"/>
    </location>
</feature>
<dbReference type="InterPro" id="IPR009056">
    <property type="entry name" value="Cyt_c-like_dom"/>
</dbReference>
<dbReference type="InterPro" id="IPR027387">
    <property type="entry name" value="Cytb/b6-like_sf"/>
</dbReference>
<dbReference type="Gene3D" id="1.20.810.10">
    <property type="entry name" value="Cytochrome Bc1 Complex, Chain C"/>
    <property type="match status" value="1"/>
</dbReference>
<evidence type="ECO:0000256" key="2">
    <source>
        <dbReference type="ARBA" id="ARBA00022723"/>
    </source>
</evidence>